<reference evidence="1 2" key="1">
    <citation type="submission" date="2019-01" db="EMBL/GenBank/DDBJ databases">
        <title>Chengkuizengella sp. nov., isolated from deep-sea sediment of East Pacific Ocean.</title>
        <authorList>
            <person name="Yang J."/>
            <person name="Lai Q."/>
            <person name="Shao Z."/>
        </authorList>
    </citation>
    <scope>NUCLEOTIDE SEQUENCE [LARGE SCALE GENOMIC DNA]</scope>
    <source>
        <strain evidence="1 2">YPA3-1-1</strain>
    </source>
</reference>
<evidence type="ECO:0000313" key="1">
    <source>
        <dbReference type="EMBL" id="NBI31143.1"/>
    </source>
</evidence>
<dbReference type="AlphaFoldDB" id="A0A6N9Q934"/>
<sequence>MNNKIDVIEKKIFELLKKIMADLRPAKIINKSTFNQLYRTLDELKPLIKEEEYVKKSLVDKLFFLQNFMIVQADYANYSDELMKEIQKVGSYLVDIFK</sequence>
<organism evidence="1 2">
    <name type="scientific">Chengkuizengella marina</name>
    <dbReference type="NCBI Taxonomy" id="2507566"/>
    <lineage>
        <taxon>Bacteria</taxon>
        <taxon>Bacillati</taxon>
        <taxon>Bacillota</taxon>
        <taxon>Bacilli</taxon>
        <taxon>Bacillales</taxon>
        <taxon>Paenibacillaceae</taxon>
        <taxon>Chengkuizengella</taxon>
    </lineage>
</organism>
<name>A0A6N9Q934_9BACL</name>
<protein>
    <submittedName>
        <fullName evidence="1">Uncharacterized protein</fullName>
    </submittedName>
</protein>
<dbReference type="RefSeq" id="WP_160647962.1">
    <property type="nucleotide sequence ID" value="NZ_SIJB01000061.1"/>
</dbReference>
<dbReference type="EMBL" id="SIJB01000061">
    <property type="protein sequence ID" value="NBI31143.1"/>
    <property type="molecule type" value="Genomic_DNA"/>
</dbReference>
<dbReference type="OrthoDB" id="9867378at2"/>
<keyword evidence="2" id="KW-1185">Reference proteome</keyword>
<accession>A0A6N9Q934</accession>
<comment type="caution">
    <text evidence="1">The sequence shown here is derived from an EMBL/GenBank/DDBJ whole genome shotgun (WGS) entry which is preliminary data.</text>
</comment>
<evidence type="ECO:0000313" key="2">
    <source>
        <dbReference type="Proteomes" id="UP000448943"/>
    </source>
</evidence>
<gene>
    <name evidence="1" type="ORF">ERL59_19610</name>
</gene>
<proteinExistence type="predicted"/>
<dbReference type="Proteomes" id="UP000448943">
    <property type="component" value="Unassembled WGS sequence"/>
</dbReference>